<dbReference type="Proteomes" id="UP001055811">
    <property type="component" value="Linkage Group LG05"/>
</dbReference>
<evidence type="ECO:0000313" key="1">
    <source>
        <dbReference type="EMBL" id="KAI3738199.1"/>
    </source>
</evidence>
<reference evidence="2" key="1">
    <citation type="journal article" date="2022" name="Mol. Ecol. Resour.">
        <title>The genomes of chicory, endive, great burdock and yacon provide insights into Asteraceae palaeo-polyploidization history and plant inulin production.</title>
        <authorList>
            <person name="Fan W."/>
            <person name="Wang S."/>
            <person name="Wang H."/>
            <person name="Wang A."/>
            <person name="Jiang F."/>
            <person name="Liu H."/>
            <person name="Zhao H."/>
            <person name="Xu D."/>
            <person name="Zhang Y."/>
        </authorList>
    </citation>
    <scope>NUCLEOTIDE SEQUENCE [LARGE SCALE GENOMIC DNA]</scope>
    <source>
        <strain evidence="2">cv. Punajuju</strain>
    </source>
</reference>
<accession>A0ACB9CV76</accession>
<gene>
    <name evidence="1" type="ORF">L2E82_28221</name>
</gene>
<dbReference type="EMBL" id="CM042013">
    <property type="protein sequence ID" value="KAI3738199.1"/>
    <property type="molecule type" value="Genomic_DNA"/>
</dbReference>
<protein>
    <submittedName>
        <fullName evidence="1">Uncharacterized protein</fullName>
    </submittedName>
</protein>
<proteinExistence type="predicted"/>
<organism evidence="1 2">
    <name type="scientific">Cichorium intybus</name>
    <name type="common">Chicory</name>
    <dbReference type="NCBI Taxonomy" id="13427"/>
    <lineage>
        <taxon>Eukaryota</taxon>
        <taxon>Viridiplantae</taxon>
        <taxon>Streptophyta</taxon>
        <taxon>Embryophyta</taxon>
        <taxon>Tracheophyta</taxon>
        <taxon>Spermatophyta</taxon>
        <taxon>Magnoliopsida</taxon>
        <taxon>eudicotyledons</taxon>
        <taxon>Gunneridae</taxon>
        <taxon>Pentapetalae</taxon>
        <taxon>asterids</taxon>
        <taxon>campanulids</taxon>
        <taxon>Asterales</taxon>
        <taxon>Asteraceae</taxon>
        <taxon>Cichorioideae</taxon>
        <taxon>Cichorieae</taxon>
        <taxon>Cichoriinae</taxon>
        <taxon>Cichorium</taxon>
    </lineage>
</organism>
<sequence length="442" mass="49707">MSIVALIFLQKSPELICRHVDPSSEYFLNASLTSAGVSASDMLNFLEKHQHTLFDEVSVIIFIELPFDEAHCAREGGGEFRLAEMRPPTVPAGEVSFGVIGEMIVEDVRLSANSAKSAGPPPTDPVTLTAEEKLNNYSVDILAVMHGSSISIVSMHIINNATRNDLIDDPTTINEDDDGMRKNEDANATLGKKSDSTRSKSKCFVFGTTPREDSRVDTKKTKILNTLRSRNTTIQSARDLHTYVVKEAASANDAVRFEEVTIIMGAEVDIPYDIVGVNRNMAANNIIKRQVRKAIDDKEEKERFKLELKAMHEAAQADPDIDPLDALEGETDFQRVKKWTRKFNIFEKDFVFIPENYNYLKEEWKGRQQEASEDISSRVDNLRFISLERTKDLDTPDLLEQLPALQQLLFRVLGCQPQRAAVHNFVIRLALSMKHIKVLKKG</sequence>
<name>A0ACB9CV76_CICIN</name>
<evidence type="ECO:0000313" key="2">
    <source>
        <dbReference type="Proteomes" id="UP001055811"/>
    </source>
</evidence>
<reference evidence="1 2" key="2">
    <citation type="journal article" date="2022" name="Mol. Ecol. Resour.">
        <title>The genomes of chicory, endive, great burdock and yacon provide insights into Asteraceae paleo-polyploidization history and plant inulin production.</title>
        <authorList>
            <person name="Fan W."/>
            <person name="Wang S."/>
            <person name="Wang H."/>
            <person name="Wang A."/>
            <person name="Jiang F."/>
            <person name="Liu H."/>
            <person name="Zhao H."/>
            <person name="Xu D."/>
            <person name="Zhang Y."/>
        </authorList>
    </citation>
    <scope>NUCLEOTIDE SEQUENCE [LARGE SCALE GENOMIC DNA]</scope>
    <source>
        <strain evidence="2">cv. Punajuju</strain>
        <tissue evidence="1">Leaves</tissue>
    </source>
</reference>
<comment type="caution">
    <text evidence="1">The sequence shown here is derived from an EMBL/GenBank/DDBJ whole genome shotgun (WGS) entry which is preliminary data.</text>
</comment>
<keyword evidence="2" id="KW-1185">Reference proteome</keyword>